<organism evidence="2">
    <name type="scientific">Fusarium oxysporum f. sp. conglutinans race 2 54008</name>
    <dbReference type="NCBI Taxonomy" id="1089457"/>
    <lineage>
        <taxon>Eukaryota</taxon>
        <taxon>Fungi</taxon>
        <taxon>Dikarya</taxon>
        <taxon>Ascomycota</taxon>
        <taxon>Pezizomycotina</taxon>
        <taxon>Sordariomycetes</taxon>
        <taxon>Hypocreomycetidae</taxon>
        <taxon>Hypocreales</taxon>
        <taxon>Nectriaceae</taxon>
        <taxon>Fusarium</taxon>
        <taxon>Fusarium oxysporum species complex</taxon>
    </lineage>
</organism>
<proteinExistence type="predicted"/>
<dbReference type="InterPro" id="IPR057678">
    <property type="entry name" value="DUF7918"/>
</dbReference>
<name>X0GT06_FUSOX</name>
<accession>X0GT06</accession>
<evidence type="ECO:0000313" key="2">
    <source>
        <dbReference type="EMBL" id="EXL66742.1"/>
    </source>
</evidence>
<reference evidence="2" key="1">
    <citation type="submission" date="2011-11" db="EMBL/GenBank/DDBJ databases">
        <title>The Genome Sequence of Fusarium oxysporum PHW808.</title>
        <authorList>
            <consortium name="The Broad Institute Genome Sequencing Platform"/>
            <person name="Ma L.-J."/>
            <person name="Gale L.R."/>
            <person name="Schwartz D.C."/>
            <person name="Zhou S."/>
            <person name="Corby-Kistler H."/>
            <person name="Young S.K."/>
            <person name="Zeng Q."/>
            <person name="Gargeya S."/>
            <person name="Fitzgerald M."/>
            <person name="Haas B."/>
            <person name="Abouelleil A."/>
            <person name="Alvarado L."/>
            <person name="Arachchi H.M."/>
            <person name="Berlin A."/>
            <person name="Brown A."/>
            <person name="Chapman S.B."/>
            <person name="Chen Z."/>
            <person name="Dunbar C."/>
            <person name="Freedman E."/>
            <person name="Gearin G."/>
            <person name="Goldberg J."/>
            <person name="Griggs A."/>
            <person name="Gujja S."/>
            <person name="Heiman D."/>
            <person name="Howarth C."/>
            <person name="Larson L."/>
            <person name="Lui A."/>
            <person name="MacDonald P.J.P."/>
            <person name="Montmayeur A."/>
            <person name="Murphy C."/>
            <person name="Neiman D."/>
            <person name="Pearson M."/>
            <person name="Priest M."/>
            <person name="Roberts A."/>
            <person name="Saif S."/>
            <person name="Shea T."/>
            <person name="Shenoy N."/>
            <person name="Sisk P."/>
            <person name="Stolte C."/>
            <person name="Sykes S."/>
            <person name="Wortman J."/>
            <person name="Nusbaum C."/>
            <person name="Birren B."/>
        </authorList>
    </citation>
    <scope>NUCLEOTIDE SEQUENCE [LARGE SCALE GENOMIC DNA]</scope>
    <source>
        <strain evidence="2">54008</strain>
    </source>
</reference>
<dbReference type="Pfam" id="PF25534">
    <property type="entry name" value="DUF7918"/>
    <property type="match status" value="1"/>
</dbReference>
<dbReference type="Proteomes" id="UP000030676">
    <property type="component" value="Unassembled WGS sequence"/>
</dbReference>
<dbReference type="EMBL" id="KK033411">
    <property type="protein sequence ID" value="EXL66742.1"/>
    <property type="molecule type" value="Genomic_DNA"/>
</dbReference>
<dbReference type="AlphaFoldDB" id="X0GT06"/>
<gene>
    <name evidence="2" type="ORF">FOPG_17100</name>
</gene>
<dbReference type="OrthoDB" id="3364132at2759"/>
<sequence length="177" mass="19775">MNQGIPHTKCYIKSQAGRPYAIRFRISSLFTFPDDTDAVTISVYVDGKPFDNKCIRKSTLVSASNLGVEYVTRFSIVSATFRIALPSHTGQSLRTSDLWMRLMASLSTVISSASRPWGPSKSLLRLGSKPPLSRWAMMTSVTIREMSLSPSTTRRFYSMAMVKSMGPPTPRQMKLVR</sequence>
<feature type="domain" description="DUF7918" evidence="1">
    <location>
        <begin position="7"/>
        <end position="60"/>
    </location>
</feature>
<evidence type="ECO:0000259" key="1">
    <source>
        <dbReference type="Pfam" id="PF25534"/>
    </source>
</evidence>
<reference evidence="2" key="2">
    <citation type="submission" date="2014-03" db="EMBL/GenBank/DDBJ databases">
        <title>The Genome Annotation of Fusarium oxysporum PHW808.</title>
        <authorList>
            <consortium name="The Broad Institute Genomics Platform"/>
            <person name="Ma L.-J."/>
            <person name="Corby-Kistler H."/>
            <person name="Broz K."/>
            <person name="Gale L.R."/>
            <person name="Jonkers W."/>
            <person name="O'Donnell K."/>
            <person name="Ploetz R."/>
            <person name="Steinberg C."/>
            <person name="Schwartz D.C."/>
            <person name="VanEtten H."/>
            <person name="Zhou S."/>
            <person name="Young S.K."/>
            <person name="Zeng Q."/>
            <person name="Gargeya S."/>
            <person name="Fitzgerald M."/>
            <person name="Abouelleil A."/>
            <person name="Alvarado L."/>
            <person name="Chapman S.B."/>
            <person name="Gainer-Dewar J."/>
            <person name="Goldberg J."/>
            <person name="Griggs A."/>
            <person name="Gujja S."/>
            <person name="Hansen M."/>
            <person name="Howarth C."/>
            <person name="Imamovic A."/>
            <person name="Ireland A."/>
            <person name="Larimer J."/>
            <person name="McCowan C."/>
            <person name="Murphy C."/>
            <person name="Pearson M."/>
            <person name="Poon T.W."/>
            <person name="Priest M."/>
            <person name="Roberts A."/>
            <person name="Saif S."/>
            <person name="Shea T."/>
            <person name="Sykes S."/>
            <person name="Wortman J."/>
            <person name="Nusbaum C."/>
            <person name="Birren B."/>
        </authorList>
    </citation>
    <scope>NUCLEOTIDE SEQUENCE</scope>
    <source>
        <strain evidence="2">54008</strain>
    </source>
</reference>
<protein>
    <recommendedName>
        <fullName evidence="1">DUF7918 domain-containing protein</fullName>
    </recommendedName>
</protein>
<dbReference type="HOGENOM" id="CLU_1517909_0_0_1"/>